<keyword evidence="5" id="KW-1185">Reference proteome</keyword>
<keyword evidence="2" id="KW-0238">DNA-binding</keyword>
<dbReference type="Pfam" id="PF01381">
    <property type="entry name" value="HTH_3"/>
    <property type="match status" value="1"/>
</dbReference>
<dbReference type="InterPro" id="IPR010982">
    <property type="entry name" value="Lambda_DNA-bd_dom_sf"/>
</dbReference>
<dbReference type="NCBIfam" id="TIGR02607">
    <property type="entry name" value="antidote_HigA"/>
    <property type="match status" value="1"/>
</dbReference>
<dbReference type="InterPro" id="IPR013430">
    <property type="entry name" value="Toxin_antidote_HigA"/>
</dbReference>
<evidence type="ECO:0000256" key="2">
    <source>
        <dbReference type="ARBA" id="ARBA00023125"/>
    </source>
</evidence>
<accession>A0A1M5I5K4</accession>
<dbReference type="SMART" id="SM00530">
    <property type="entry name" value="HTH_XRE"/>
    <property type="match status" value="1"/>
</dbReference>
<protein>
    <submittedName>
        <fullName evidence="4">HTH-type transcriptional regulator / antitoxin HigA</fullName>
    </submittedName>
</protein>
<dbReference type="GO" id="GO:0003677">
    <property type="term" value="F:DNA binding"/>
    <property type="evidence" value="ECO:0007669"/>
    <property type="project" value="UniProtKB-KW"/>
</dbReference>
<evidence type="ECO:0000313" key="5">
    <source>
        <dbReference type="Proteomes" id="UP000184517"/>
    </source>
</evidence>
<dbReference type="PANTHER" id="PTHR36924">
    <property type="entry name" value="ANTITOXIN HIGA-1"/>
    <property type="match status" value="1"/>
</dbReference>
<dbReference type="Proteomes" id="UP000184517">
    <property type="component" value="Unassembled WGS sequence"/>
</dbReference>
<dbReference type="AlphaFoldDB" id="A0A1M5I5K4"/>
<dbReference type="PROSITE" id="PS50943">
    <property type="entry name" value="HTH_CROC1"/>
    <property type="match status" value="1"/>
</dbReference>
<dbReference type="Gene3D" id="1.10.260.40">
    <property type="entry name" value="lambda repressor-like DNA-binding domains"/>
    <property type="match status" value="1"/>
</dbReference>
<dbReference type="SUPFAM" id="SSF47413">
    <property type="entry name" value="lambda repressor-like DNA-binding domains"/>
    <property type="match status" value="1"/>
</dbReference>
<sequence length="360" mass="41474">MMAEQKINSDLAIPPGEYLDEILEDMEISQADLARRMGRPAQAINEIIKGEKAITPETAIQLEQVLGVSAQFWSNMESIYRLVLAKQKEKQEIEKEVSLLDRFPYMDMSNLGIVEKTRKAVEKVQNLRRFFGVSSLTNIEGVKEYEPAFRVAEKGSISHEATAAWLKTGSNLALKQKVEAFDKELLKELIPFIRGLSLLNDPNEIIKKIREYLNTCGVAFVVIPHYKKTYITGATFWYEKKLPVVMMSMRGSWSDIFWFSLFHEIAHILLHDKRMTFLEGGDNEQYRKQENEADKFSEETLISSDIFSSFLEQGDISPSNIISFSESQGIHPGIVTGRLQRYGYLSHKEHYCRVHYKWEK</sequence>
<dbReference type="Pfam" id="PF06114">
    <property type="entry name" value="Peptidase_M78"/>
    <property type="match status" value="1"/>
</dbReference>
<evidence type="ECO:0000259" key="3">
    <source>
        <dbReference type="PROSITE" id="PS50943"/>
    </source>
</evidence>
<name>A0A1M5I5K4_9GAMM</name>
<evidence type="ECO:0000256" key="1">
    <source>
        <dbReference type="ARBA" id="ARBA00007227"/>
    </source>
</evidence>
<reference evidence="5" key="1">
    <citation type="submission" date="2016-11" db="EMBL/GenBank/DDBJ databases">
        <authorList>
            <person name="Varghese N."/>
            <person name="Submissions S."/>
        </authorList>
    </citation>
    <scope>NUCLEOTIDE SEQUENCE [LARGE SCALE GENOMIC DNA]</scope>
    <source>
        <strain evidence="5">DSM 16579</strain>
    </source>
</reference>
<dbReference type="InterPro" id="IPR010359">
    <property type="entry name" value="IrrE_HExxH"/>
</dbReference>
<dbReference type="RefSeq" id="WP_084122520.1">
    <property type="nucleotide sequence ID" value="NZ_FQVF01000018.1"/>
</dbReference>
<proteinExistence type="inferred from homology"/>
<dbReference type="STRING" id="1122206.SAMN02745753_03506"/>
<dbReference type="OrthoDB" id="9796786at2"/>
<feature type="domain" description="HTH cro/C1-type" evidence="3">
    <location>
        <begin position="19"/>
        <end position="73"/>
    </location>
</feature>
<organism evidence="4 5">
    <name type="scientific">Marinomonas polaris DSM 16579</name>
    <dbReference type="NCBI Taxonomy" id="1122206"/>
    <lineage>
        <taxon>Bacteria</taxon>
        <taxon>Pseudomonadati</taxon>
        <taxon>Pseudomonadota</taxon>
        <taxon>Gammaproteobacteria</taxon>
        <taxon>Oceanospirillales</taxon>
        <taxon>Oceanospirillaceae</taxon>
        <taxon>Marinomonas</taxon>
    </lineage>
</organism>
<dbReference type="CDD" id="cd00093">
    <property type="entry name" value="HTH_XRE"/>
    <property type="match status" value="1"/>
</dbReference>
<dbReference type="PANTHER" id="PTHR36924:SF1">
    <property type="entry name" value="ANTITOXIN HIGA-1"/>
    <property type="match status" value="1"/>
</dbReference>
<evidence type="ECO:0000313" key="4">
    <source>
        <dbReference type="EMBL" id="SHG23103.1"/>
    </source>
</evidence>
<gene>
    <name evidence="4" type="ORF">SAMN02745753_03506</name>
</gene>
<dbReference type="InterPro" id="IPR001387">
    <property type="entry name" value="Cro/C1-type_HTH"/>
</dbReference>
<dbReference type="EMBL" id="FQVF01000018">
    <property type="protein sequence ID" value="SHG23103.1"/>
    <property type="molecule type" value="Genomic_DNA"/>
</dbReference>
<comment type="similarity">
    <text evidence="1">Belongs to the short-chain fatty acyl-CoA assimilation regulator (ScfR) family.</text>
</comment>